<name>A0A370TQB8_9HELO</name>
<keyword evidence="5" id="KW-1185">Reference proteome</keyword>
<evidence type="ECO:0000313" key="5">
    <source>
        <dbReference type="Proteomes" id="UP000254866"/>
    </source>
</evidence>
<dbReference type="EMBL" id="NPIC01000003">
    <property type="protein sequence ID" value="RDL37727.1"/>
    <property type="molecule type" value="Genomic_DNA"/>
</dbReference>
<dbReference type="InterPro" id="IPR045312">
    <property type="entry name" value="PCBER-like"/>
</dbReference>
<dbReference type="Pfam" id="PF05368">
    <property type="entry name" value="NmrA"/>
    <property type="match status" value="1"/>
</dbReference>
<dbReference type="GO" id="GO:0016491">
    <property type="term" value="F:oxidoreductase activity"/>
    <property type="evidence" value="ECO:0007669"/>
    <property type="project" value="UniProtKB-KW"/>
</dbReference>
<evidence type="ECO:0000256" key="1">
    <source>
        <dbReference type="ARBA" id="ARBA00022857"/>
    </source>
</evidence>
<dbReference type="InterPro" id="IPR051609">
    <property type="entry name" value="NmrA/Isoflavone_reductase-like"/>
</dbReference>
<sequence>MPLPTNILVLGLGELGTAILNSLSTRAPHTTKLTVTLRPQTISSPSASKKAEIESLRAQGISILAADISTLSLTSLTELFKPFDLIISALGFASGPGSQVKITRAVLDAKVPWYIPWQFGVDYDIVGRGSAQPVWDEQLDVRDLIRDPGQKDTEWTIISTGMFTSFLFEESFGVVLSDDGEVLVRALGGEENRVTVTSPGDIGRAVAEVVFDGDERRYRNQVVYTAGDTISYGRLAKTLEEVTGRTVRREPRSVEVLREELEENPEDVLRRYRVVFAEGKGVSWDKERSFNVQRGMEMQDARGWLKENLEKKGLGGK</sequence>
<dbReference type="PANTHER" id="PTHR47706:SF6">
    <property type="entry name" value="NMRA-LIKE FAMILY PROTEIN (AFU_ORTHOLOGUE AFUA_6G00280)"/>
    <property type="match status" value="1"/>
</dbReference>
<keyword evidence="1" id="KW-0521">NADP</keyword>
<dbReference type="SUPFAM" id="SSF51735">
    <property type="entry name" value="NAD(P)-binding Rossmann-fold domains"/>
    <property type="match status" value="1"/>
</dbReference>
<feature type="domain" description="NmrA-like" evidence="3">
    <location>
        <begin position="8"/>
        <end position="278"/>
    </location>
</feature>
<protein>
    <submittedName>
        <fullName evidence="4">Putative isoflavone oxidoreductase</fullName>
    </submittedName>
</protein>
<dbReference type="Gene3D" id="3.40.50.720">
    <property type="entry name" value="NAD(P)-binding Rossmann-like Domain"/>
    <property type="match status" value="1"/>
</dbReference>
<proteinExistence type="predicted"/>
<dbReference type="AlphaFoldDB" id="A0A370TQB8"/>
<accession>A0A370TQB8</accession>
<organism evidence="4 5">
    <name type="scientific">Venustampulla echinocandica</name>
    <dbReference type="NCBI Taxonomy" id="2656787"/>
    <lineage>
        <taxon>Eukaryota</taxon>
        <taxon>Fungi</taxon>
        <taxon>Dikarya</taxon>
        <taxon>Ascomycota</taxon>
        <taxon>Pezizomycotina</taxon>
        <taxon>Leotiomycetes</taxon>
        <taxon>Helotiales</taxon>
        <taxon>Pleuroascaceae</taxon>
        <taxon>Venustampulla</taxon>
    </lineage>
</organism>
<dbReference type="RefSeq" id="XP_031870383.1">
    <property type="nucleotide sequence ID" value="XM_032013783.1"/>
</dbReference>
<dbReference type="PANTHER" id="PTHR47706">
    <property type="entry name" value="NMRA-LIKE FAMILY PROTEIN"/>
    <property type="match status" value="1"/>
</dbReference>
<dbReference type="GeneID" id="43598009"/>
<evidence type="ECO:0000313" key="4">
    <source>
        <dbReference type="EMBL" id="RDL37727.1"/>
    </source>
</evidence>
<dbReference type="STRING" id="2656787.A0A370TQB8"/>
<dbReference type="CDD" id="cd05259">
    <property type="entry name" value="PCBER_SDR_a"/>
    <property type="match status" value="1"/>
</dbReference>
<evidence type="ECO:0000259" key="3">
    <source>
        <dbReference type="Pfam" id="PF05368"/>
    </source>
</evidence>
<evidence type="ECO:0000256" key="2">
    <source>
        <dbReference type="ARBA" id="ARBA00023002"/>
    </source>
</evidence>
<dbReference type="Gene3D" id="3.90.25.10">
    <property type="entry name" value="UDP-galactose 4-epimerase, domain 1"/>
    <property type="match status" value="1"/>
</dbReference>
<gene>
    <name evidence="4" type="ORF">BP5553_05160</name>
</gene>
<dbReference type="InterPro" id="IPR036291">
    <property type="entry name" value="NAD(P)-bd_dom_sf"/>
</dbReference>
<reference evidence="4 5" key="1">
    <citation type="journal article" date="2018" name="IMA Fungus">
        <title>IMA Genome-F 9: Draft genome sequence of Annulohypoxylon stygium, Aspergillus mulundensis, Berkeleyomyces basicola (syn. Thielaviopsis basicola), Ceratocystis smalleyi, two Cercospora beticola strains, Coleophoma cylindrospora, Fusarium fracticaudum, Phialophora cf. hyalina, and Morchella septimelata.</title>
        <authorList>
            <person name="Wingfield B.D."/>
            <person name="Bills G.F."/>
            <person name="Dong Y."/>
            <person name="Huang W."/>
            <person name="Nel W.J."/>
            <person name="Swalarsk-Parry B.S."/>
            <person name="Vaghefi N."/>
            <person name="Wilken P.M."/>
            <person name="An Z."/>
            <person name="de Beer Z.W."/>
            <person name="De Vos L."/>
            <person name="Chen L."/>
            <person name="Duong T.A."/>
            <person name="Gao Y."/>
            <person name="Hammerbacher A."/>
            <person name="Kikkert J.R."/>
            <person name="Li Y."/>
            <person name="Li H."/>
            <person name="Li K."/>
            <person name="Li Q."/>
            <person name="Liu X."/>
            <person name="Ma X."/>
            <person name="Naidoo K."/>
            <person name="Pethybridge S.J."/>
            <person name="Sun J."/>
            <person name="Steenkamp E.T."/>
            <person name="van der Nest M.A."/>
            <person name="van Wyk S."/>
            <person name="Wingfield M.J."/>
            <person name="Xiong C."/>
            <person name="Yue Q."/>
            <person name="Zhang X."/>
        </authorList>
    </citation>
    <scope>NUCLEOTIDE SEQUENCE [LARGE SCALE GENOMIC DNA]</scope>
    <source>
        <strain evidence="4 5">BP 5553</strain>
    </source>
</reference>
<dbReference type="Proteomes" id="UP000254866">
    <property type="component" value="Unassembled WGS sequence"/>
</dbReference>
<comment type="caution">
    <text evidence="4">The sequence shown here is derived from an EMBL/GenBank/DDBJ whole genome shotgun (WGS) entry which is preliminary data.</text>
</comment>
<keyword evidence="2" id="KW-0560">Oxidoreductase</keyword>
<dbReference type="InterPro" id="IPR008030">
    <property type="entry name" value="NmrA-like"/>
</dbReference>
<dbReference type="OrthoDB" id="5283654at2759"/>